<dbReference type="SUPFAM" id="SSF103473">
    <property type="entry name" value="MFS general substrate transporter"/>
    <property type="match status" value="1"/>
</dbReference>
<feature type="transmembrane region" description="Helical" evidence="6">
    <location>
        <begin position="55"/>
        <end position="73"/>
    </location>
</feature>
<keyword evidence="9" id="KW-1185">Reference proteome</keyword>
<keyword evidence="5 6" id="KW-0472">Membrane</keyword>
<feature type="transmembrane region" description="Helical" evidence="6">
    <location>
        <begin position="307"/>
        <end position="325"/>
    </location>
</feature>
<evidence type="ECO:0000256" key="1">
    <source>
        <dbReference type="ARBA" id="ARBA00004651"/>
    </source>
</evidence>
<protein>
    <submittedName>
        <fullName evidence="8">MFS transporter</fullName>
    </submittedName>
</protein>
<feature type="transmembrane region" description="Helical" evidence="6">
    <location>
        <begin position="275"/>
        <end position="295"/>
    </location>
</feature>
<dbReference type="PANTHER" id="PTHR43385">
    <property type="entry name" value="RIBOFLAVIN TRANSPORTER RIBJ"/>
    <property type="match status" value="1"/>
</dbReference>
<feature type="transmembrane region" description="Helical" evidence="6">
    <location>
        <begin position="370"/>
        <end position="392"/>
    </location>
</feature>
<evidence type="ECO:0000256" key="5">
    <source>
        <dbReference type="ARBA" id="ARBA00023136"/>
    </source>
</evidence>
<dbReference type="EMBL" id="QRMS01000004">
    <property type="protein sequence ID" value="RHJ86100.1"/>
    <property type="molecule type" value="Genomic_DNA"/>
</dbReference>
<feature type="transmembrane region" description="Helical" evidence="6">
    <location>
        <begin position="398"/>
        <end position="417"/>
    </location>
</feature>
<evidence type="ECO:0000259" key="7">
    <source>
        <dbReference type="PROSITE" id="PS50850"/>
    </source>
</evidence>
<dbReference type="PANTHER" id="PTHR43385:SF1">
    <property type="entry name" value="RIBOFLAVIN TRANSPORTER RIBJ"/>
    <property type="match status" value="1"/>
</dbReference>
<comment type="subcellular location">
    <subcellularLocation>
        <location evidence="1">Cell membrane</location>
        <topology evidence="1">Multi-pass membrane protein</topology>
    </subcellularLocation>
</comment>
<feature type="transmembrane region" description="Helical" evidence="6">
    <location>
        <begin position="148"/>
        <end position="169"/>
    </location>
</feature>
<feature type="domain" description="Major facilitator superfamily (MFS) profile" evidence="7">
    <location>
        <begin position="15"/>
        <end position="422"/>
    </location>
</feature>
<dbReference type="Gene3D" id="1.20.1250.20">
    <property type="entry name" value="MFS general substrate transporter like domains"/>
    <property type="match status" value="2"/>
</dbReference>
<feature type="transmembrane region" description="Helical" evidence="6">
    <location>
        <begin position="175"/>
        <end position="194"/>
    </location>
</feature>
<reference evidence="8 9" key="1">
    <citation type="submission" date="2018-08" db="EMBL/GenBank/DDBJ databases">
        <title>A genome reference for cultivated species of the human gut microbiota.</title>
        <authorList>
            <person name="Zou Y."/>
            <person name="Xue W."/>
            <person name="Luo G."/>
        </authorList>
    </citation>
    <scope>NUCLEOTIDE SEQUENCE [LARGE SCALE GENOMIC DNA]</scope>
    <source>
        <strain evidence="8 9">AM07-24</strain>
    </source>
</reference>
<name>A0A415DZ46_9FIRM</name>
<sequence length="449" mass="47974">MSNTKGSLTNFGKAGWGTILYCLFMFFFYVGMINDGTNVLAPAAAENIGVEPGTIIQWNGYAGMIAVIGFIIVGQINKKIGARATSAIFTILAGIMYIVCGNATSLPVYVIAMVLCATGMMSAGYIAGGTLVATWFPKRKGIVMGYTTMGHNFASAFYVAILTGLVAVFGSIKGGSVPIGIAAIILGIIGAIFVRNTPQERGLNPDNVSDEVYKKEYYTASDDSKEAGGWTTKALLKTKELWFAAIVTGMFQICSVGVMQQLVTRNIRDFGMSQAGALTLMTIVALIGVVGSWLIGAIDQKIGTKKTMQGFGIWYAIALVINVLSGGHVGMLFYLSIFMIGMGIGGSANFTTSLPTSIFGRQGFDRVNSVIFPIQGFVTAWCFVINGIVTNVIGNLNYAYLIFAGAAIIVSIAVSFINEYKYNKDHQVEAVYEELEADAEATFEKPKKA</sequence>
<dbReference type="InterPro" id="IPR011701">
    <property type="entry name" value="MFS"/>
</dbReference>
<feature type="transmembrane region" description="Helical" evidence="6">
    <location>
        <begin position="111"/>
        <end position="136"/>
    </location>
</feature>
<dbReference type="Pfam" id="PF07690">
    <property type="entry name" value="MFS_1"/>
    <property type="match status" value="1"/>
</dbReference>
<comment type="caution">
    <text evidence="8">The sequence shown here is derived from an EMBL/GenBank/DDBJ whole genome shotgun (WGS) entry which is preliminary data.</text>
</comment>
<dbReference type="STRING" id="1776384.GCA_900086585_01645"/>
<evidence type="ECO:0000313" key="8">
    <source>
        <dbReference type="EMBL" id="RHJ86100.1"/>
    </source>
</evidence>
<dbReference type="GO" id="GO:0005886">
    <property type="term" value="C:plasma membrane"/>
    <property type="evidence" value="ECO:0007669"/>
    <property type="project" value="UniProtKB-SubCell"/>
</dbReference>
<evidence type="ECO:0000256" key="6">
    <source>
        <dbReference type="SAM" id="Phobius"/>
    </source>
</evidence>
<dbReference type="CDD" id="cd06174">
    <property type="entry name" value="MFS"/>
    <property type="match status" value="1"/>
</dbReference>
<dbReference type="GO" id="GO:0022857">
    <property type="term" value="F:transmembrane transporter activity"/>
    <property type="evidence" value="ECO:0007669"/>
    <property type="project" value="InterPro"/>
</dbReference>
<accession>A0A415DZ46</accession>
<organism evidence="8 9">
    <name type="scientific">Emergencia timonensis</name>
    <dbReference type="NCBI Taxonomy" id="1776384"/>
    <lineage>
        <taxon>Bacteria</taxon>
        <taxon>Bacillati</taxon>
        <taxon>Bacillota</taxon>
        <taxon>Clostridia</taxon>
        <taxon>Peptostreptococcales</taxon>
        <taxon>Anaerovoracaceae</taxon>
        <taxon>Emergencia</taxon>
    </lineage>
</organism>
<gene>
    <name evidence="8" type="ORF">DW099_14785</name>
</gene>
<feature type="transmembrane region" description="Helical" evidence="6">
    <location>
        <begin position="331"/>
        <end position="350"/>
    </location>
</feature>
<dbReference type="PROSITE" id="PS50850">
    <property type="entry name" value="MFS"/>
    <property type="match status" value="1"/>
</dbReference>
<proteinExistence type="predicted"/>
<dbReference type="AlphaFoldDB" id="A0A415DZ46"/>
<dbReference type="InterPro" id="IPR052983">
    <property type="entry name" value="MFS_Riboflavin_Transporter"/>
</dbReference>
<dbReference type="Proteomes" id="UP000284841">
    <property type="component" value="Unassembled WGS sequence"/>
</dbReference>
<evidence type="ECO:0000256" key="2">
    <source>
        <dbReference type="ARBA" id="ARBA00022448"/>
    </source>
</evidence>
<keyword evidence="2" id="KW-0813">Transport</keyword>
<evidence type="ECO:0000313" key="9">
    <source>
        <dbReference type="Proteomes" id="UP000284841"/>
    </source>
</evidence>
<feature type="transmembrane region" description="Helical" evidence="6">
    <location>
        <begin position="12"/>
        <end position="32"/>
    </location>
</feature>
<keyword evidence="3 6" id="KW-0812">Transmembrane</keyword>
<evidence type="ECO:0000256" key="4">
    <source>
        <dbReference type="ARBA" id="ARBA00022989"/>
    </source>
</evidence>
<evidence type="ECO:0000256" key="3">
    <source>
        <dbReference type="ARBA" id="ARBA00022692"/>
    </source>
</evidence>
<dbReference type="RefSeq" id="WP_118336194.1">
    <property type="nucleotide sequence ID" value="NZ_AP025567.1"/>
</dbReference>
<dbReference type="OrthoDB" id="182417at2"/>
<feature type="transmembrane region" description="Helical" evidence="6">
    <location>
        <begin position="241"/>
        <end position="263"/>
    </location>
</feature>
<keyword evidence="4 6" id="KW-1133">Transmembrane helix</keyword>
<dbReference type="InterPro" id="IPR020846">
    <property type="entry name" value="MFS_dom"/>
</dbReference>
<dbReference type="InterPro" id="IPR036259">
    <property type="entry name" value="MFS_trans_sf"/>
</dbReference>